<reference evidence="1 2" key="1">
    <citation type="submission" date="2017-12" db="EMBL/GenBank/DDBJ databases">
        <title>High-resolution comparative analysis of great ape genomes.</title>
        <authorList>
            <person name="Pollen A."/>
            <person name="Hastie A."/>
            <person name="Hormozdiari F."/>
            <person name="Dougherty M."/>
            <person name="Liu R."/>
            <person name="Chaisson M."/>
            <person name="Hoppe E."/>
            <person name="Hill C."/>
            <person name="Pang A."/>
            <person name="Hillier L."/>
            <person name="Baker C."/>
            <person name="Armstrong J."/>
            <person name="Shendure J."/>
            <person name="Paten B."/>
            <person name="Wilson R."/>
            <person name="Chao H."/>
            <person name="Schneider V."/>
            <person name="Ventura M."/>
            <person name="Kronenberg Z."/>
            <person name="Murali S."/>
            <person name="Gordon D."/>
            <person name="Cantsilieris S."/>
            <person name="Munson K."/>
            <person name="Nelson B."/>
            <person name="Raja A."/>
            <person name="Underwood J."/>
            <person name="Diekhans M."/>
            <person name="Fiddes I."/>
            <person name="Haussler D."/>
            <person name="Eichler E."/>
        </authorList>
    </citation>
    <scope>NUCLEOTIDE SEQUENCE [LARGE SCALE GENOMIC DNA]</scope>
    <source>
        <strain evidence="1">Yerkes chimp pedigree #C0471</strain>
    </source>
</reference>
<dbReference type="Gene3D" id="3.90.226.10">
    <property type="entry name" value="2-enoyl-CoA Hydratase, Chain A, domain 1"/>
    <property type="match status" value="1"/>
</dbReference>
<dbReference type="Proteomes" id="UP000236370">
    <property type="component" value="Unassembled WGS sequence"/>
</dbReference>
<gene>
    <name evidence="1" type="ORF">CK820_G0053702</name>
</gene>
<evidence type="ECO:0000313" key="1">
    <source>
        <dbReference type="EMBL" id="PNI13356.1"/>
    </source>
</evidence>
<dbReference type="EMBL" id="NBAG03000611">
    <property type="protein sequence ID" value="PNI13356.1"/>
    <property type="molecule type" value="Genomic_DNA"/>
</dbReference>
<proteinExistence type="predicted"/>
<evidence type="ECO:0000313" key="2">
    <source>
        <dbReference type="Proteomes" id="UP000236370"/>
    </source>
</evidence>
<name>A0A2J8IS58_PANTR</name>
<organism evidence="1 2">
    <name type="scientific">Pan troglodytes</name>
    <name type="common">Chimpanzee</name>
    <dbReference type="NCBI Taxonomy" id="9598"/>
    <lineage>
        <taxon>Eukaryota</taxon>
        <taxon>Metazoa</taxon>
        <taxon>Chordata</taxon>
        <taxon>Craniata</taxon>
        <taxon>Vertebrata</taxon>
        <taxon>Euteleostomi</taxon>
        <taxon>Mammalia</taxon>
        <taxon>Eutheria</taxon>
        <taxon>Euarchontoglires</taxon>
        <taxon>Primates</taxon>
        <taxon>Haplorrhini</taxon>
        <taxon>Catarrhini</taxon>
        <taxon>Hominidae</taxon>
        <taxon>Pan</taxon>
    </lineage>
</organism>
<sequence length="37" mass="4274">LIDKDQSPKWKPADLKEVTEEDLNNHFKSLGSSDLKF</sequence>
<dbReference type="AlphaFoldDB" id="A0A2J8IS58"/>
<protein>
    <submittedName>
        <fullName evidence="1">HIBCH isoform 1</fullName>
    </submittedName>
</protein>
<comment type="caution">
    <text evidence="1">The sequence shown here is derived from an EMBL/GenBank/DDBJ whole genome shotgun (WGS) entry which is preliminary data.</text>
</comment>
<accession>A0A2J8IS58</accession>
<feature type="non-terminal residue" evidence="1">
    <location>
        <position position="1"/>
    </location>
</feature>